<accession>A0ABC8S6L6</accession>
<dbReference type="PANTHER" id="PTHR42820">
    <property type="entry name" value="SHORT-CHAIN DEHYDROGENASE REDUCTASE"/>
    <property type="match status" value="1"/>
</dbReference>
<proteinExistence type="inferred from homology"/>
<dbReference type="PRINTS" id="PR00081">
    <property type="entry name" value="GDHRDH"/>
</dbReference>
<evidence type="ECO:0000313" key="4">
    <source>
        <dbReference type="Proteomes" id="UP001642360"/>
    </source>
</evidence>
<dbReference type="Pfam" id="PF00106">
    <property type="entry name" value="adh_short"/>
    <property type="match status" value="1"/>
</dbReference>
<dbReference type="PRINTS" id="PR00080">
    <property type="entry name" value="SDRFAMILY"/>
</dbReference>
<evidence type="ECO:0000256" key="1">
    <source>
        <dbReference type="ARBA" id="ARBA00006484"/>
    </source>
</evidence>
<organism evidence="3 4">
    <name type="scientific">Ilex paraguariensis</name>
    <name type="common">yerba mate</name>
    <dbReference type="NCBI Taxonomy" id="185542"/>
    <lineage>
        <taxon>Eukaryota</taxon>
        <taxon>Viridiplantae</taxon>
        <taxon>Streptophyta</taxon>
        <taxon>Embryophyta</taxon>
        <taxon>Tracheophyta</taxon>
        <taxon>Spermatophyta</taxon>
        <taxon>Magnoliopsida</taxon>
        <taxon>eudicotyledons</taxon>
        <taxon>Gunneridae</taxon>
        <taxon>Pentapetalae</taxon>
        <taxon>asterids</taxon>
        <taxon>campanulids</taxon>
        <taxon>Aquifoliales</taxon>
        <taxon>Aquifoliaceae</taxon>
        <taxon>Ilex</taxon>
    </lineage>
</organism>
<dbReference type="Gene3D" id="3.40.50.720">
    <property type="entry name" value="NAD(P)-binding Rossmann-like Domain"/>
    <property type="match status" value="2"/>
</dbReference>
<dbReference type="AlphaFoldDB" id="A0ABC8S6L6"/>
<dbReference type="PANTHER" id="PTHR42820:SF16">
    <property type="entry name" value="SHORT-CHAIN DEHYDROGENASE REDUCTASE 3B"/>
    <property type="match status" value="1"/>
</dbReference>
<evidence type="ECO:0000313" key="3">
    <source>
        <dbReference type="EMBL" id="CAK9152851.1"/>
    </source>
</evidence>
<keyword evidence="4" id="KW-1185">Reference proteome</keyword>
<dbReference type="Proteomes" id="UP001642360">
    <property type="component" value="Unassembled WGS sequence"/>
</dbReference>
<comment type="similarity">
    <text evidence="1 2">Belongs to the short-chain dehydrogenases/reductases (SDR) family.</text>
</comment>
<protein>
    <submittedName>
        <fullName evidence="3">Uncharacterized protein</fullName>
    </submittedName>
</protein>
<name>A0ABC8S6L6_9AQUA</name>
<reference evidence="3 4" key="1">
    <citation type="submission" date="2024-02" db="EMBL/GenBank/DDBJ databases">
        <authorList>
            <person name="Vignale AGUSTIN F."/>
            <person name="Sosa J E."/>
            <person name="Modenutti C."/>
        </authorList>
    </citation>
    <scope>NUCLEOTIDE SEQUENCE [LARGE SCALE GENOMIC DNA]</scope>
</reference>
<evidence type="ECO:0000256" key="2">
    <source>
        <dbReference type="RuleBase" id="RU000363"/>
    </source>
</evidence>
<sequence length="227" mass="24439">MLLVNYYKPTPITTTISRQNLSMSMPRLEGKVAIITGAASGIDEVTAKLFAEHGAFVVIADIQDELGLKVVASIGPDKASYKYCDVRNEKQVEETVAFTIDKYGSLDIMYSNAGVMAPPCSILQMNIEEFDNTIAINLCGSVSSTLGGNGPHSYTTSKHGLLGIVRSAASELGKHGIRVNCVSPYAVDTPLVFNTMAKLSLDPRMFETARSAMANLKGIDLNCKHVM</sequence>
<comment type="caution">
    <text evidence="3">The sequence shown here is derived from an EMBL/GenBank/DDBJ whole genome shotgun (WGS) entry which is preliminary data.</text>
</comment>
<dbReference type="InterPro" id="IPR036291">
    <property type="entry name" value="NAD(P)-bd_dom_sf"/>
</dbReference>
<dbReference type="InterPro" id="IPR002347">
    <property type="entry name" value="SDR_fam"/>
</dbReference>
<gene>
    <name evidence="3" type="ORF">ILEXP_LOCUS21085</name>
</gene>
<dbReference type="SUPFAM" id="SSF51735">
    <property type="entry name" value="NAD(P)-binding Rossmann-fold domains"/>
    <property type="match status" value="1"/>
</dbReference>
<dbReference type="EMBL" id="CAUOFW020002303">
    <property type="protein sequence ID" value="CAK9152851.1"/>
    <property type="molecule type" value="Genomic_DNA"/>
</dbReference>